<accession>S4RAY4</accession>
<dbReference type="GeneTree" id="ENSGT00940000164714"/>
<feature type="transmembrane region" description="Helical" evidence="7">
    <location>
        <begin position="13"/>
        <end position="36"/>
    </location>
</feature>
<proteinExistence type="predicted"/>
<keyword evidence="6" id="KW-0915">Sodium</keyword>
<protein>
    <recommendedName>
        <fullName evidence="9">Solute carrier family 6 member 8</fullName>
    </recommendedName>
</protein>
<keyword evidence="2" id="KW-0813">Transport</keyword>
<evidence type="ECO:0000256" key="5">
    <source>
        <dbReference type="ARBA" id="ARBA00023136"/>
    </source>
</evidence>
<evidence type="ECO:0008006" key="9">
    <source>
        <dbReference type="Google" id="ProtNLM"/>
    </source>
</evidence>
<evidence type="ECO:0000256" key="4">
    <source>
        <dbReference type="ARBA" id="ARBA00022989"/>
    </source>
</evidence>
<keyword evidence="3 7" id="KW-0812">Transmembrane</keyword>
<organism evidence="8">
    <name type="scientific">Petromyzon marinus</name>
    <name type="common">Sea lamprey</name>
    <dbReference type="NCBI Taxonomy" id="7757"/>
    <lineage>
        <taxon>Eukaryota</taxon>
        <taxon>Metazoa</taxon>
        <taxon>Chordata</taxon>
        <taxon>Craniata</taxon>
        <taxon>Vertebrata</taxon>
        <taxon>Cyclostomata</taxon>
        <taxon>Hyperoartia</taxon>
        <taxon>Petromyzontiformes</taxon>
        <taxon>Petromyzontidae</taxon>
        <taxon>Petromyzon</taxon>
    </lineage>
</organism>
<evidence type="ECO:0000256" key="7">
    <source>
        <dbReference type="SAM" id="Phobius"/>
    </source>
</evidence>
<dbReference type="HOGENOM" id="CLU_006855_8_2_1"/>
<dbReference type="PROSITE" id="PS50267">
    <property type="entry name" value="NA_NEUROTRAN_SYMP_3"/>
    <property type="match status" value="1"/>
</dbReference>
<dbReference type="AlphaFoldDB" id="S4RAY4"/>
<dbReference type="Pfam" id="PF00209">
    <property type="entry name" value="SNF"/>
    <property type="match status" value="1"/>
</dbReference>
<dbReference type="OMA" id="CNASHIL"/>
<reference evidence="8" key="1">
    <citation type="submission" date="2025-08" db="UniProtKB">
        <authorList>
            <consortium name="Ensembl"/>
        </authorList>
    </citation>
    <scope>IDENTIFICATION</scope>
</reference>
<name>S4RAY4_PETMA</name>
<feature type="binding site" evidence="6">
    <location>
        <position position="37"/>
    </location>
    <ligand>
        <name>Na(+)</name>
        <dbReference type="ChEBI" id="CHEBI:29101"/>
        <label>1</label>
    </ligand>
</feature>
<evidence type="ECO:0000256" key="1">
    <source>
        <dbReference type="ARBA" id="ARBA00004141"/>
    </source>
</evidence>
<dbReference type="GO" id="GO:0046872">
    <property type="term" value="F:metal ion binding"/>
    <property type="evidence" value="ECO:0007669"/>
    <property type="project" value="UniProtKB-KW"/>
</dbReference>
<evidence type="ECO:0000256" key="6">
    <source>
        <dbReference type="PIRSR" id="PIRSR600175-1"/>
    </source>
</evidence>
<keyword evidence="4 7" id="KW-1133">Transmembrane helix</keyword>
<reference evidence="8" key="2">
    <citation type="submission" date="2025-09" db="UniProtKB">
        <authorList>
            <consortium name="Ensembl"/>
        </authorList>
    </citation>
    <scope>IDENTIFICATION</scope>
</reference>
<feature type="binding site" evidence="6">
    <location>
        <position position="38"/>
    </location>
    <ligand>
        <name>Na(+)</name>
        <dbReference type="ChEBI" id="CHEBI:29101"/>
        <label>1</label>
    </ligand>
</feature>
<dbReference type="SUPFAM" id="SSF161070">
    <property type="entry name" value="SNF-like"/>
    <property type="match status" value="1"/>
</dbReference>
<dbReference type="PRINTS" id="PR00176">
    <property type="entry name" value="NANEUSMPORT"/>
</dbReference>
<dbReference type="InterPro" id="IPR000175">
    <property type="entry name" value="Na/ntran_symport"/>
</dbReference>
<evidence type="ECO:0000256" key="3">
    <source>
        <dbReference type="ARBA" id="ARBA00022692"/>
    </source>
</evidence>
<evidence type="ECO:0000313" key="8">
    <source>
        <dbReference type="Ensembl" id="ENSPMAP00000002365.1"/>
    </source>
</evidence>
<dbReference type="STRING" id="7757.ENSPMAP00000002365"/>
<keyword evidence="5 7" id="KW-0472">Membrane</keyword>
<dbReference type="GO" id="GO:0005886">
    <property type="term" value="C:plasma membrane"/>
    <property type="evidence" value="ECO:0007669"/>
    <property type="project" value="TreeGrafter"/>
</dbReference>
<feature type="transmembrane region" description="Helical" evidence="7">
    <location>
        <begin position="66"/>
        <end position="91"/>
    </location>
</feature>
<feature type="transmembrane region" description="Helical" evidence="7">
    <location>
        <begin position="97"/>
        <end position="119"/>
    </location>
</feature>
<feature type="transmembrane region" description="Helical" evidence="7">
    <location>
        <begin position="139"/>
        <end position="161"/>
    </location>
</feature>
<dbReference type="InterPro" id="IPR037272">
    <property type="entry name" value="SNS_sf"/>
</dbReference>
<keyword evidence="6" id="KW-0479">Metal-binding</keyword>
<sequence length="239" mass="26743">AGPGLVFVVYPRAISLLPVPAVWAALLFIMLILLGVDSEFAGMEGFVTGVMDIFPSQLSGKMRREVFTGLCCLVSFLLSITMVTQGGVYVFQLFDNYASSGISMLWLVGWECIAVAWVYGANRFMQDLTAMLGFRPHAWVQWCWSVVSPAVCLKVFLFHLVHYERLTYNDRYVYPGWAEALGWLMALSSMLCIPAVAFFKLLRARGSLAQRWSHLTSPQSAELPIHFHQSPPSELPLLP</sequence>
<feature type="transmembrane region" description="Helical" evidence="7">
    <location>
        <begin position="181"/>
        <end position="202"/>
    </location>
</feature>
<dbReference type="Ensembl" id="ENSPMAT00000002376.1">
    <property type="protein sequence ID" value="ENSPMAP00000002365.1"/>
    <property type="gene ID" value="ENSPMAG00000002159.1"/>
</dbReference>
<comment type="subcellular location">
    <subcellularLocation>
        <location evidence="1">Membrane</location>
        <topology evidence="1">Multi-pass membrane protein</topology>
    </subcellularLocation>
</comment>
<dbReference type="PANTHER" id="PTHR11616">
    <property type="entry name" value="SODIUM/CHLORIDE DEPENDENT TRANSPORTER"/>
    <property type="match status" value="1"/>
</dbReference>
<feature type="binding site" evidence="6">
    <location>
        <position position="34"/>
    </location>
    <ligand>
        <name>Na(+)</name>
        <dbReference type="ChEBI" id="CHEBI:29101"/>
        <label>1</label>
    </ligand>
</feature>
<dbReference type="GO" id="GO:0005332">
    <property type="term" value="F:gamma-aminobutyric acid:sodium:chloride symporter activity"/>
    <property type="evidence" value="ECO:0007669"/>
    <property type="project" value="TreeGrafter"/>
</dbReference>
<evidence type="ECO:0000256" key="2">
    <source>
        <dbReference type="ARBA" id="ARBA00022448"/>
    </source>
</evidence>
<dbReference type="PANTHER" id="PTHR11616:SF325">
    <property type="entry name" value="TRANSPORTER"/>
    <property type="match status" value="1"/>
</dbReference>